<protein>
    <submittedName>
        <fullName evidence="2">Uncharacterized protein</fullName>
    </submittedName>
</protein>
<dbReference type="Proteomes" id="UP001250662">
    <property type="component" value="Unassembled WGS sequence"/>
</dbReference>
<reference evidence="2 3" key="1">
    <citation type="submission" date="2023-09" db="EMBL/GenBank/DDBJ databases">
        <authorList>
            <person name="Rey-Velasco X."/>
        </authorList>
    </citation>
    <scope>NUCLEOTIDE SEQUENCE [LARGE SCALE GENOMIC DNA]</scope>
    <source>
        <strain evidence="2 3">P007</strain>
    </source>
</reference>
<accession>A0ABU3BLF4</accession>
<organism evidence="2 3">
    <name type="scientific">Croceitalea vernalis</name>
    <dbReference type="NCBI Taxonomy" id="3075599"/>
    <lineage>
        <taxon>Bacteria</taxon>
        <taxon>Pseudomonadati</taxon>
        <taxon>Bacteroidota</taxon>
        <taxon>Flavobacteriia</taxon>
        <taxon>Flavobacteriales</taxon>
        <taxon>Flavobacteriaceae</taxon>
        <taxon>Croceitalea</taxon>
    </lineage>
</organism>
<gene>
    <name evidence="2" type="ORF">RM520_15135</name>
</gene>
<evidence type="ECO:0000313" key="3">
    <source>
        <dbReference type="Proteomes" id="UP001250662"/>
    </source>
</evidence>
<dbReference type="RefSeq" id="WP_311388553.1">
    <property type="nucleotide sequence ID" value="NZ_JAVRHU010000009.1"/>
</dbReference>
<evidence type="ECO:0000256" key="1">
    <source>
        <dbReference type="SAM" id="Phobius"/>
    </source>
</evidence>
<keyword evidence="1" id="KW-0472">Membrane</keyword>
<feature type="transmembrane region" description="Helical" evidence="1">
    <location>
        <begin position="116"/>
        <end position="134"/>
    </location>
</feature>
<name>A0ABU3BLF4_9FLAO</name>
<feature type="transmembrane region" description="Helical" evidence="1">
    <location>
        <begin position="7"/>
        <end position="29"/>
    </location>
</feature>
<comment type="caution">
    <text evidence="2">The sequence shown here is derived from an EMBL/GenBank/DDBJ whole genome shotgun (WGS) entry which is preliminary data.</text>
</comment>
<keyword evidence="1" id="KW-1133">Transmembrane helix</keyword>
<dbReference type="EMBL" id="JAVRHU010000009">
    <property type="protein sequence ID" value="MDT0622959.1"/>
    <property type="molecule type" value="Genomic_DNA"/>
</dbReference>
<evidence type="ECO:0000313" key="2">
    <source>
        <dbReference type="EMBL" id="MDT0622959.1"/>
    </source>
</evidence>
<sequence>MKSKIISFIITKGLTIGGLFMLIIAVVVLNNGVLKMRITEQNKIVTAKVLETPKDCDNLGRRGGYYKLTYNGQVFVKKGNQLICETIIGKSDVDVLTNENEDKIVFLNEYEESNDFWSGILLGIIGIVIAYKGWKK</sequence>
<proteinExistence type="predicted"/>
<keyword evidence="3" id="KW-1185">Reference proteome</keyword>
<keyword evidence="1" id="KW-0812">Transmembrane</keyword>